<evidence type="ECO:0000313" key="2">
    <source>
        <dbReference type="Proteomes" id="UP000593564"/>
    </source>
</evidence>
<dbReference type="Proteomes" id="UP000593564">
    <property type="component" value="Unassembled WGS sequence"/>
</dbReference>
<proteinExistence type="predicted"/>
<dbReference type="EMBL" id="JACBKZ010000002">
    <property type="protein sequence ID" value="KAF5956367.1"/>
    <property type="molecule type" value="Genomic_DNA"/>
</dbReference>
<organism evidence="1 2">
    <name type="scientific">Camellia sinensis</name>
    <name type="common">Tea plant</name>
    <name type="synonym">Thea sinensis</name>
    <dbReference type="NCBI Taxonomy" id="4442"/>
    <lineage>
        <taxon>Eukaryota</taxon>
        <taxon>Viridiplantae</taxon>
        <taxon>Streptophyta</taxon>
        <taxon>Embryophyta</taxon>
        <taxon>Tracheophyta</taxon>
        <taxon>Spermatophyta</taxon>
        <taxon>Magnoliopsida</taxon>
        <taxon>eudicotyledons</taxon>
        <taxon>Gunneridae</taxon>
        <taxon>Pentapetalae</taxon>
        <taxon>asterids</taxon>
        <taxon>Ericales</taxon>
        <taxon>Theaceae</taxon>
        <taxon>Camellia</taxon>
    </lineage>
</organism>
<comment type="caution">
    <text evidence="1">The sequence shown here is derived from an EMBL/GenBank/DDBJ whole genome shotgun (WGS) entry which is preliminary data.</text>
</comment>
<name>A0A7J7HVD6_CAMSI</name>
<dbReference type="AlphaFoldDB" id="A0A7J7HVD6"/>
<reference evidence="2" key="1">
    <citation type="journal article" date="2020" name="Nat. Commun.">
        <title>Genome assembly of wild tea tree DASZ reveals pedigree and selection history of tea varieties.</title>
        <authorList>
            <person name="Zhang W."/>
            <person name="Zhang Y."/>
            <person name="Qiu H."/>
            <person name="Guo Y."/>
            <person name="Wan H."/>
            <person name="Zhang X."/>
            <person name="Scossa F."/>
            <person name="Alseekh S."/>
            <person name="Zhang Q."/>
            <person name="Wang P."/>
            <person name="Xu L."/>
            <person name="Schmidt M.H."/>
            <person name="Jia X."/>
            <person name="Li D."/>
            <person name="Zhu A."/>
            <person name="Guo F."/>
            <person name="Chen W."/>
            <person name="Ni D."/>
            <person name="Usadel B."/>
            <person name="Fernie A.R."/>
            <person name="Wen W."/>
        </authorList>
    </citation>
    <scope>NUCLEOTIDE SEQUENCE [LARGE SCALE GENOMIC DNA]</scope>
    <source>
        <strain evidence="2">cv. G240</strain>
    </source>
</reference>
<keyword evidence="2" id="KW-1185">Reference proteome</keyword>
<protein>
    <submittedName>
        <fullName evidence="1">Uncharacterized protein</fullName>
    </submittedName>
</protein>
<evidence type="ECO:0000313" key="1">
    <source>
        <dbReference type="EMBL" id="KAF5956367.1"/>
    </source>
</evidence>
<accession>A0A7J7HVD6</accession>
<reference evidence="1 2" key="2">
    <citation type="submission" date="2020-07" db="EMBL/GenBank/DDBJ databases">
        <title>Genome assembly of wild tea tree DASZ reveals pedigree and selection history of tea varieties.</title>
        <authorList>
            <person name="Zhang W."/>
        </authorList>
    </citation>
    <scope>NUCLEOTIDE SEQUENCE [LARGE SCALE GENOMIC DNA]</scope>
    <source>
        <strain evidence="2">cv. G240</strain>
        <tissue evidence="1">Leaf</tissue>
    </source>
</reference>
<sequence length="57" mass="6726">MEFPLDFLKSGNLEELFVKSMNLQDPASHMAKQVYNKIQNKYQVNRVYKVPSKEHVL</sequence>
<gene>
    <name evidence="1" type="ORF">HYC85_003592</name>
</gene>